<protein>
    <submittedName>
        <fullName evidence="2">Uncharacterized protein</fullName>
    </submittedName>
</protein>
<evidence type="ECO:0000313" key="3">
    <source>
        <dbReference type="Proteomes" id="UP001220964"/>
    </source>
</evidence>
<gene>
    <name evidence="2" type="ORF">P1J78_02030</name>
</gene>
<dbReference type="EMBL" id="JARGYC010000003">
    <property type="protein sequence ID" value="MDF0599498.1"/>
    <property type="molecule type" value="Genomic_DNA"/>
</dbReference>
<reference evidence="2" key="1">
    <citation type="submission" date="2023-03" db="EMBL/GenBank/DDBJ databases">
        <title>Multiphase analysis and comparison of six strains from genera Psychromarinibacter, Lutimaribacter, and Maritimibacter, including a novel species: Psychromarinibacter sediminicola sp. nov.</title>
        <authorList>
            <person name="Wang Y.-H."/>
            <person name="Ye M.-Q."/>
            <person name="Du Z.-J."/>
        </authorList>
    </citation>
    <scope>NUCLEOTIDE SEQUENCE</scope>
    <source>
        <strain evidence="2">C21-152</strain>
    </source>
</reference>
<sequence length="120" mass="12629">MPTRPLFALVLLAAPAAAAEPLPETLIGGWGFTEDACAGGPGAEGYLELTATEARFYESTGTLQGWAPEEAGIVADFAFSGEGETWTRSIYLELAEDGATLYRIDLGEPRGIPLAYIACT</sequence>
<proteinExistence type="predicted"/>
<dbReference type="Proteomes" id="UP001220964">
    <property type="component" value="Unassembled WGS sequence"/>
</dbReference>
<evidence type="ECO:0000256" key="1">
    <source>
        <dbReference type="SAM" id="SignalP"/>
    </source>
</evidence>
<organism evidence="2 3">
    <name type="scientific">Psychromarinibacter sediminicola</name>
    <dbReference type="NCBI Taxonomy" id="3033385"/>
    <lineage>
        <taxon>Bacteria</taxon>
        <taxon>Pseudomonadati</taxon>
        <taxon>Pseudomonadota</taxon>
        <taxon>Alphaproteobacteria</taxon>
        <taxon>Rhodobacterales</taxon>
        <taxon>Paracoccaceae</taxon>
        <taxon>Psychromarinibacter</taxon>
    </lineage>
</organism>
<dbReference type="AlphaFoldDB" id="A0AAE3T7C1"/>
<evidence type="ECO:0000313" key="2">
    <source>
        <dbReference type="EMBL" id="MDF0599498.1"/>
    </source>
</evidence>
<feature type="chain" id="PRO_5041923223" evidence="1">
    <location>
        <begin position="19"/>
        <end position="120"/>
    </location>
</feature>
<name>A0AAE3T7C1_9RHOB</name>
<comment type="caution">
    <text evidence="2">The sequence shown here is derived from an EMBL/GenBank/DDBJ whole genome shotgun (WGS) entry which is preliminary data.</text>
</comment>
<keyword evidence="3" id="KW-1185">Reference proteome</keyword>
<dbReference type="RefSeq" id="WP_275565643.1">
    <property type="nucleotide sequence ID" value="NZ_JARGYC010000003.1"/>
</dbReference>
<feature type="signal peptide" evidence="1">
    <location>
        <begin position="1"/>
        <end position="18"/>
    </location>
</feature>
<accession>A0AAE3T7C1</accession>
<keyword evidence="1" id="KW-0732">Signal</keyword>